<keyword evidence="3" id="KW-1185">Reference proteome</keyword>
<dbReference type="OrthoDB" id="9794157at2"/>
<sequence length="193" mass="21272">MAVMEENITKTNLDKLYNSFVTKAETLTTQVYRANNNDEVVECIKKEVNTLDAKKVVGCESELTVKLGLKEKIADIDSIDSYFENISEEVEDADIGISELDIAVAKSSTLIQNAESYETRVVSMLPKTHIAVVKTKNLVPELTDAFEVLKEKYGTAVPPYLAFITGPSKTADIERTLTIGVHGPGRLVVIFVD</sequence>
<feature type="domain" description="LUD" evidence="1">
    <location>
        <begin position="19"/>
        <end position="192"/>
    </location>
</feature>
<dbReference type="Gene3D" id="3.40.50.10420">
    <property type="entry name" value="NagB/RpiA/CoA transferase-like"/>
    <property type="match status" value="1"/>
</dbReference>
<protein>
    <submittedName>
        <fullName evidence="2">L-lactate dehydrogenase complex protein LldG</fullName>
    </submittedName>
</protein>
<dbReference type="AlphaFoldDB" id="A0A1T4QQZ1"/>
<dbReference type="RefSeq" id="WP_078811054.1">
    <property type="nucleotide sequence ID" value="NZ_FUWM01000031.1"/>
</dbReference>
<proteinExistence type="predicted"/>
<evidence type="ECO:0000313" key="2">
    <source>
        <dbReference type="EMBL" id="SKA06115.1"/>
    </source>
</evidence>
<evidence type="ECO:0000259" key="1">
    <source>
        <dbReference type="Pfam" id="PF02589"/>
    </source>
</evidence>
<reference evidence="3" key="1">
    <citation type="submission" date="2017-02" db="EMBL/GenBank/DDBJ databases">
        <authorList>
            <person name="Varghese N."/>
            <person name="Submissions S."/>
        </authorList>
    </citation>
    <scope>NUCLEOTIDE SEQUENCE [LARGE SCALE GENOMIC DNA]</scope>
    <source>
        <strain evidence="3">ATCC BAA-73</strain>
    </source>
</reference>
<gene>
    <name evidence="2" type="ORF">SAMN02745118_02661</name>
</gene>
<organism evidence="2 3">
    <name type="scientific">Selenihalanaerobacter shriftii</name>
    <dbReference type="NCBI Taxonomy" id="142842"/>
    <lineage>
        <taxon>Bacteria</taxon>
        <taxon>Bacillati</taxon>
        <taxon>Bacillota</taxon>
        <taxon>Clostridia</taxon>
        <taxon>Halanaerobiales</taxon>
        <taxon>Halobacteroidaceae</taxon>
        <taxon>Selenihalanaerobacter</taxon>
    </lineage>
</organism>
<dbReference type="Proteomes" id="UP000190625">
    <property type="component" value="Unassembled WGS sequence"/>
</dbReference>
<dbReference type="SUPFAM" id="SSF100950">
    <property type="entry name" value="NagB/RpiA/CoA transferase-like"/>
    <property type="match status" value="1"/>
</dbReference>
<dbReference type="STRING" id="142842.SAMN02745118_02661"/>
<dbReference type="InterPro" id="IPR037171">
    <property type="entry name" value="NagB/RpiA_transferase-like"/>
</dbReference>
<accession>A0A1T4QQZ1</accession>
<dbReference type="Pfam" id="PF02589">
    <property type="entry name" value="LUD_dom"/>
    <property type="match status" value="1"/>
</dbReference>
<dbReference type="EMBL" id="FUWM01000031">
    <property type="protein sequence ID" value="SKA06115.1"/>
    <property type="molecule type" value="Genomic_DNA"/>
</dbReference>
<dbReference type="InterPro" id="IPR003741">
    <property type="entry name" value="LUD_dom"/>
</dbReference>
<dbReference type="PANTHER" id="PTHR43682">
    <property type="entry name" value="LACTATE UTILIZATION PROTEIN C"/>
    <property type="match status" value="1"/>
</dbReference>
<dbReference type="InterPro" id="IPR024185">
    <property type="entry name" value="FTHF_cligase-like_sf"/>
</dbReference>
<name>A0A1T4QQZ1_9FIRM</name>
<dbReference type="PANTHER" id="PTHR43682:SF1">
    <property type="entry name" value="LACTATE UTILIZATION PROTEIN C"/>
    <property type="match status" value="1"/>
</dbReference>
<evidence type="ECO:0000313" key="3">
    <source>
        <dbReference type="Proteomes" id="UP000190625"/>
    </source>
</evidence>